<comment type="caution">
    <text evidence="2">The sequence shown here is derived from an EMBL/GenBank/DDBJ whole genome shotgun (WGS) entry which is preliminary data.</text>
</comment>
<accession>A0A2U1LKW1</accession>
<dbReference type="STRING" id="35608.A0A2U1LKW1"/>
<dbReference type="GO" id="GO:0007059">
    <property type="term" value="P:chromosome segregation"/>
    <property type="evidence" value="ECO:0007669"/>
    <property type="project" value="InterPro"/>
</dbReference>
<dbReference type="AlphaFoldDB" id="A0A2U1LKW1"/>
<dbReference type="GO" id="GO:0008017">
    <property type="term" value="F:microtubule binding"/>
    <property type="evidence" value="ECO:0007669"/>
    <property type="project" value="InterPro"/>
</dbReference>
<dbReference type="PANTHER" id="PTHR28573:SF1">
    <property type="entry name" value="SPINDLE AND KINETOCHORE-ASSOCIATED PROTEIN 1"/>
    <property type="match status" value="1"/>
</dbReference>
<reference evidence="2 3" key="1">
    <citation type="journal article" date="2018" name="Mol. Plant">
        <title>The genome of Artemisia annua provides insight into the evolution of Asteraceae family and artemisinin biosynthesis.</title>
        <authorList>
            <person name="Shen Q."/>
            <person name="Zhang L."/>
            <person name="Liao Z."/>
            <person name="Wang S."/>
            <person name="Yan T."/>
            <person name="Shi P."/>
            <person name="Liu M."/>
            <person name="Fu X."/>
            <person name="Pan Q."/>
            <person name="Wang Y."/>
            <person name="Lv Z."/>
            <person name="Lu X."/>
            <person name="Zhang F."/>
            <person name="Jiang W."/>
            <person name="Ma Y."/>
            <person name="Chen M."/>
            <person name="Hao X."/>
            <person name="Li L."/>
            <person name="Tang Y."/>
            <person name="Lv G."/>
            <person name="Zhou Y."/>
            <person name="Sun X."/>
            <person name="Brodelius P.E."/>
            <person name="Rose J.K.C."/>
            <person name="Tang K."/>
        </authorList>
    </citation>
    <scope>NUCLEOTIDE SEQUENCE [LARGE SCALE GENOMIC DNA]</scope>
    <source>
        <strain evidence="3">cv. Huhao1</strain>
        <tissue evidence="2">Leaf</tissue>
    </source>
</reference>
<name>A0A2U1LKW1_ARTAN</name>
<dbReference type="GO" id="GO:0072686">
    <property type="term" value="C:mitotic spindle"/>
    <property type="evidence" value="ECO:0007669"/>
    <property type="project" value="TreeGrafter"/>
</dbReference>
<dbReference type="Pfam" id="PF07160">
    <property type="entry name" value="SKA1"/>
    <property type="match status" value="1"/>
</dbReference>
<dbReference type="PANTHER" id="PTHR28573">
    <property type="entry name" value="SPINDLE AND KINETOCHORE-ASSOCIATED PROTEIN 1"/>
    <property type="match status" value="1"/>
</dbReference>
<proteinExistence type="predicted"/>
<evidence type="ECO:0000256" key="1">
    <source>
        <dbReference type="SAM" id="MobiDB-lite"/>
    </source>
</evidence>
<dbReference type="EMBL" id="PKPP01008847">
    <property type="protein sequence ID" value="PWA49621.1"/>
    <property type="molecule type" value="Genomic_DNA"/>
</dbReference>
<gene>
    <name evidence="2" type="ORF">CTI12_AA479980</name>
</gene>
<keyword evidence="3" id="KW-1185">Reference proteome</keyword>
<protein>
    <submittedName>
        <fullName evidence="2">Uncharacterized protein</fullName>
    </submittedName>
</protein>
<evidence type="ECO:0000313" key="2">
    <source>
        <dbReference type="EMBL" id="PWA49621.1"/>
    </source>
</evidence>
<evidence type="ECO:0000313" key="3">
    <source>
        <dbReference type="Proteomes" id="UP000245207"/>
    </source>
</evidence>
<dbReference type="GO" id="GO:0051301">
    <property type="term" value="P:cell division"/>
    <property type="evidence" value="ECO:0007669"/>
    <property type="project" value="InterPro"/>
</dbReference>
<dbReference type="GO" id="GO:0000278">
    <property type="term" value="P:mitotic cell cycle"/>
    <property type="evidence" value="ECO:0007669"/>
    <property type="project" value="TreeGrafter"/>
</dbReference>
<dbReference type="GO" id="GO:0000940">
    <property type="term" value="C:outer kinetochore"/>
    <property type="evidence" value="ECO:0007669"/>
    <property type="project" value="TreeGrafter"/>
</dbReference>
<dbReference type="GO" id="GO:0005876">
    <property type="term" value="C:spindle microtubule"/>
    <property type="evidence" value="ECO:0007669"/>
    <property type="project" value="TreeGrafter"/>
</dbReference>
<dbReference type="GO" id="GO:0031110">
    <property type="term" value="P:regulation of microtubule polymerization or depolymerization"/>
    <property type="evidence" value="ECO:0007669"/>
    <property type="project" value="TreeGrafter"/>
</dbReference>
<sequence length="159" mass="18909">MMKNRFRNRHLILYICIKHDNYFSITISATERETEEESETEAGKSQNRHLYKLIQASLQQQQKLQNMSAYVPSYIPEREKVRYQDTSASYLMEEPTRQDHSFGFQEPREEPASLPKEKKLRGSLPLWYITDEELWLGRTTLGFWAGHRNSRIRVILART</sequence>
<feature type="region of interest" description="Disordered" evidence="1">
    <location>
        <begin position="96"/>
        <end position="116"/>
    </location>
</feature>
<dbReference type="OrthoDB" id="5962at2759"/>
<dbReference type="Proteomes" id="UP000245207">
    <property type="component" value="Unassembled WGS sequence"/>
</dbReference>
<organism evidence="2 3">
    <name type="scientific">Artemisia annua</name>
    <name type="common">Sweet wormwood</name>
    <dbReference type="NCBI Taxonomy" id="35608"/>
    <lineage>
        <taxon>Eukaryota</taxon>
        <taxon>Viridiplantae</taxon>
        <taxon>Streptophyta</taxon>
        <taxon>Embryophyta</taxon>
        <taxon>Tracheophyta</taxon>
        <taxon>Spermatophyta</taxon>
        <taxon>Magnoliopsida</taxon>
        <taxon>eudicotyledons</taxon>
        <taxon>Gunneridae</taxon>
        <taxon>Pentapetalae</taxon>
        <taxon>asterids</taxon>
        <taxon>campanulids</taxon>
        <taxon>Asterales</taxon>
        <taxon>Asteraceae</taxon>
        <taxon>Asteroideae</taxon>
        <taxon>Anthemideae</taxon>
        <taxon>Artemisiinae</taxon>
        <taxon>Artemisia</taxon>
    </lineage>
</organism>
<dbReference type="InterPro" id="IPR009829">
    <property type="entry name" value="SKA1"/>
</dbReference>